<dbReference type="EMBL" id="FOAJ01000006">
    <property type="protein sequence ID" value="SEL30560.1"/>
    <property type="molecule type" value="Genomic_DNA"/>
</dbReference>
<dbReference type="STRING" id="416943.SAMN05445871_5356"/>
<accession>A0A1H7P3X2</accession>
<dbReference type="RefSeq" id="WP_090550896.1">
    <property type="nucleotide sequence ID" value="NZ_FNSR01000002.1"/>
</dbReference>
<keyword evidence="2" id="KW-1185">Reference proteome</keyword>
<organism evidence="1 2">
    <name type="scientific">Paraburkholderia caballeronis</name>
    <dbReference type="NCBI Taxonomy" id="416943"/>
    <lineage>
        <taxon>Bacteria</taxon>
        <taxon>Pseudomonadati</taxon>
        <taxon>Pseudomonadota</taxon>
        <taxon>Betaproteobacteria</taxon>
        <taxon>Burkholderiales</taxon>
        <taxon>Burkholderiaceae</taxon>
        <taxon>Paraburkholderia</taxon>
    </lineage>
</organism>
<proteinExistence type="predicted"/>
<gene>
    <name evidence="1" type="ORF">SAMN05192542_106224</name>
</gene>
<dbReference type="Pfam" id="PF12087">
    <property type="entry name" value="DUF3564"/>
    <property type="match status" value="1"/>
</dbReference>
<evidence type="ECO:0000313" key="1">
    <source>
        <dbReference type="EMBL" id="SEL30560.1"/>
    </source>
</evidence>
<sequence length="123" mass="13409">MRITVHLDSFDRIDPSAYAIVWLDKATGKWSREGHAGVALPAWGYFDVANGDTRLNDAADGHPLCVLEGLDFSKDAGPFEGEEGAANWCANAHAAPAAGRWHVQWIDETESVPEYGLFADDHV</sequence>
<name>A0A1H7P3X2_9BURK</name>
<evidence type="ECO:0000313" key="2">
    <source>
        <dbReference type="Proteomes" id="UP000199120"/>
    </source>
</evidence>
<dbReference type="Proteomes" id="UP000199120">
    <property type="component" value="Unassembled WGS sequence"/>
</dbReference>
<dbReference type="OrthoDB" id="9130024at2"/>
<evidence type="ECO:0008006" key="3">
    <source>
        <dbReference type="Google" id="ProtNLM"/>
    </source>
</evidence>
<reference evidence="2" key="1">
    <citation type="submission" date="2016-10" db="EMBL/GenBank/DDBJ databases">
        <authorList>
            <person name="Varghese N."/>
            <person name="Submissions S."/>
        </authorList>
    </citation>
    <scope>NUCLEOTIDE SEQUENCE [LARGE SCALE GENOMIC DNA]</scope>
    <source>
        <strain evidence="2">LMG 26416</strain>
    </source>
</reference>
<dbReference type="AlphaFoldDB" id="A0A1H7P3X2"/>
<dbReference type="InterPro" id="IPR021947">
    <property type="entry name" value="DUF3564"/>
</dbReference>
<protein>
    <recommendedName>
        <fullName evidence="3">DUF3564 domain-containing protein</fullName>
    </recommendedName>
</protein>